<dbReference type="EMBL" id="BMYM01000002">
    <property type="protein sequence ID" value="GHD36307.1"/>
    <property type="molecule type" value="Genomic_DNA"/>
</dbReference>
<evidence type="ECO:0000313" key="2">
    <source>
        <dbReference type="Proteomes" id="UP000644693"/>
    </source>
</evidence>
<comment type="caution">
    <text evidence="1">The sequence shown here is derived from an EMBL/GenBank/DDBJ whole genome shotgun (WGS) entry which is preliminary data.</text>
</comment>
<name>A0A918XKQ2_9GAMM</name>
<accession>A0A918XKQ2</accession>
<keyword evidence="2" id="KW-1185">Reference proteome</keyword>
<sequence length="62" mass="6700">MAASLSLTAELAAGLVTGVDLWKNMQNTIFSLLSIVNLFTLARRIEGRIGSEHLVPSKDVET</sequence>
<reference evidence="1" key="1">
    <citation type="journal article" date="2014" name="Int. J. Syst. Evol. Microbiol.">
        <title>Complete genome sequence of Corynebacterium casei LMG S-19264T (=DSM 44701T), isolated from a smear-ripened cheese.</title>
        <authorList>
            <consortium name="US DOE Joint Genome Institute (JGI-PGF)"/>
            <person name="Walter F."/>
            <person name="Albersmeier A."/>
            <person name="Kalinowski J."/>
            <person name="Ruckert C."/>
        </authorList>
    </citation>
    <scope>NUCLEOTIDE SEQUENCE</scope>
    <source>
        <strain evidence="1">KCTC 23430</strain>
    </source>
</reference>
<organism evidence="1 2">
    <name type="scientific">Parahalioglobus pacificus</name>
    <dbReference type="NCBI Taxonomy" id="930806"/>
    <lineage>
        <taxon>Bacteria</taxon>
        <taxon>Pseudomonadati</taxon>
        <taxon>Pseudomonadota</taxon>
        <taxon>Gammaproteobacteria</taxon>
        <taxon>Cellvibrionales</taxon>
        <taxon>Halieaceae</taxon>
        <taxon>Parahalioglobus</taxon>
    </lineage>
</organism>
<proteinExistence type="predicted"/>
<reference evidence="1" key="2">
    <citation type="submission" date="2020-09" db="EMBL/GenBank/DDBJ databases">
        <authorList>
            <person name="Sun Q."/>
            <person name="Kim S."/>
        </authorList>
    </citation>
    <scope>NUCLEOTIDE SEQUENCE</scope>
    <source>
        <strain evidence="1">KCTC 23430</strain>
    </source>
</reference>
<gene>
    <name evidence="1" type="ORF">GCM10007053_24590</name>
</gene>
<protein>
    <submittedName>
        <fullName evidence="1">Uncharacterized protein</fullName>
    </submittedName>
</protein>
<dbReference type="AlphaFoldDB" id="A0A918XKQ2"/>
<evidence type="ECO:0000313" key="1">
    <source>
        <dbReference type="EMBL" id="GHD36307.1"/>
    </source>
</evidence>
<dbReference type="Proteomes" id="UP000644693">
    <property type="component" value="Unassembled WGS sequence"/>
</dbReference>